<dbReference type="Pfam" id="PF07969">
    <property type="entry name" value="Amidohydro_3"/>
    <property type="match status" value="1"/>
</dbReference>
<evidence type="ECO:0000259" key="2">
    <source>
        <dbReference type="Pfam" id="PF07969"/>
    </source>
</evidence>
<evidence type="ECO:0000313" key="4">
    <source>
        <dbReference type="Proteomes" id="UP000585665"/>
    </source>
</evidence>
<dbReference type="CDD" id="cd01300">
    <property type="entry name" value="YtcJ_like"/>
    <property type="match status" value="1"/>
</dbReference>
<keyword evidence="3" id="KW-0378">Hydrolase</keyword>
<keyword evidence="4" id="KW-1185">Reference proteome</keyword>
<name>A0A850PKT3_9PROT</name>
<dbReference type="Proteomes" id="UP000585665">
    <property type="component" value="Unassembled WGS sequence"/>
</dbReference>
<evidence type="ECO:0000313" key="3">
    <source>
        <dbReference type="EMBL" id="NVN41931.1"/>
    </source>
</evidence>
<gene>
    <name evidence="3" type="ORF">HUK82_15390</name>
</gene>
<feature type="region of interest" description="Disordered" evidence="1">
    <location>
        <begin position="501"/>
        <end position="522"/>
    </location>
</feature>
<dbReference type="EMBL" id="JABXXR010000218">
    <property type="protein sequence ID" value="NVN41931.1"/>
    <property type="molecule type" value="Genomic_DNA"/>
</dbReference>
<protein>
    <submittedName>
        <fullName evidence="3">Amidohydrolase</fullName>
    </submittedName>
</protein>
<feature type="domain" description="Amidohydrolase 3" evidence="2">
    <location>
        <begin position="68"/>
        <end position="584"/>
    </location>
</feature>
<dbReference type="Gene3D" id="3.20.20.140">
    <property type="entry name" value="Metal-dependent hydrolases"/>
    <property type="match status" value="1"/>
</dbReference>
<evidence type="ECO:0000256" key="1">
    <source>
        <dbReference type="SAM" id="MobiDB-lite"/>
    </source>
</evidence>
<dbReference type="SUPFAM" id="SSF51338">
    <property type="entry name" value="Composite domain of metallo-dependent hydrolases"/>
    <property type="match status" value="1"/>
</dbReference>
<dbReference type="InterPro" id="IPR013108">
    <property type="entry name" value="Amidohydro_3"/>
</dbReference>
<sequence>MPLATVLLGAGGAAAASSPSADSVLENGFVYTVDPADHVAQALAVRDGRVIYVGTTGGVKRFVGPSTQVIDLKGRMVMPGLVDGHMHPLAGGRLLIGCSLDYQPLTVPDFQNRIRACLADPRQPKPKGWLIVNSWFQEAMRPAGTVLDKSVLDAIAPDTPIMVQSSFFHSFLLNSAALKRAGITAATKAPAGGAILHDAQGAPTGLLEDTAATLVNAVLPAPSDEDDVHAADAALRAMRHQGVTSFLDAWAEDPDLKAFTALQRQGRLTARAHFAVWVDPKDAGDPAKVVAHLREQARSFDQGALGTTPGISVRNAKLFMDGVIAAPALTGVEIDPYYVNRGTVDHPDWQPGTSRGPAPYFPPAELAPLLRAIADAGFDPHMHADGDGAVRIALDAVAAVRKAEPGVDMRPAIAHDELVAPADRGRYKPLDAVAVLSFQWEKPAPDTIDSGRDYLGPERFADMEPASLLERTGTRIAYGSDWPVDKLDEWFALKVGATRRNAPDSDPRYRGQLGAQPPLSRPSVLRDITMNSSWELRSDDQTGSLESGKLADLIVLDRNVLRVPADDIANTHVMLTMVGGHIVYSDGRVAPARD</sequence>
<dbReference type="AlphaFoldDB" id="A0A850PKT3"/>
<dbReference type="PANTHER" id="PTHR22642:SF2">
    <property type="entry name" value="PROTEIN LONG AFTER FAR-RED 3"/>
    <property type="match status" value="1"/>
</dbReference>
<reference evidence="3 4" key="1">
    <citation type="submission" date="2020-06" db="EMBL/GenBank/DDBJ databases">
        <title>Description of novel acetic acid bacteria.</title>
        <authorList>
            <person name="Sombolestani A."/>
        </authorList>
    </citation>
    <scope>NUCLEOTIDE SEQUENCE [LARGE SCALE GENOMIC DNA]</scope>
    <source>
        <strain evidence="3 4">LMG 27010</strain>
    </source>
</reference>
<comment type="caution">
    <text evidence="3">The sequence shown here is derived from an EMBL/GenBank/DDBJ whole genome shotgun (WGS) entry which is preliminary data.</text>
</comment>
<dbReference type="InterPro" id="IPR033932">
    <property type="entry name" value="YtcJ-like"/>
</dbReference>
<dbReference type="PANTHER" id="PTHR22642">
    <property type="entry name" value="IMIDAZOLONEPROPIONASE"/>
    <property type="match status" value="1"/>
</dbReference>
<organism evidence="3 4">
    <name type="scientific">Ameyamaea chiangmaiensis</name>
    <dbReference type="NCBI Taxonomy" id="442969"/>
    <lineage>
        <taxon>Bacteria</taxon>
        <taxon>Pseudomonadati</taxon>
        <taxon>Pseudomonadota</taxon>
        <taxon>Alphaproteobacteria</taxon>
        <taxon>Acetobacterales</taxon>
        <taxon>Acetobacteraceae</taxon>
        <taxon>Ameyamaea</taxon>
    </lineage>
</organism>
<proteinExistence type="predicted"/>
<dbReference type="SUPFAM" id="SSF51556">
    <property type="entry name" value="Metallo-dependent hydrolases"/>
    <property type="match status" value="1"/>
</dbReference>
<dbReference type="InterPro" id="IPR032466">
    <property type="entry name" value="Metal_Hydrolase"/>
</dbReference>
<dbReference type="Gene3D" id="3.10.310.70">
    <property type="match status" value="1"/>
</dbReference>
<accession>A0A850PKT3</accession>
<dbReference type="InterPro" id="IPR011059">
    <property type="entry name" value="Metal-dep_hydrolase_composite"/>
</dbReference>
<dbReference type="GO" id="GO:0016810">
    <property type="term" value="F:hydrolase activity, acting on carbon-nitrogen (but not peptide) bonds"/>
    <property type="evidence" value="ECO:0007669"/>
    <property type="project" value="InterPro"/>
</dbReference>
<dbReference type="Gene3D" id="2.30.40.10">
    <property type="entry name" value="Urease, subunit C, domain 1"/>
    <property type="match status" value="1"/>
</dbReference>